<feature type="transmembrane region" description="Helical" evidence="7">
    <location>
        <begin position="201"/>
        <end position="222"/>
    </location>
</feature>
<comment type="subcellular location">
    <subcellularLocation>
        <location evidence="1">Cell membrane</location>
        <topology evidence="1">Multi-pass membrane protein</topology>
    </subcellularLocation>
</comment>
<feature type="transmembrane region" description="Helical" evidence="7">
    <location>
        <begin position="160"/>
        <end position="181"/>
    </location>
</feature>
<dbReference type="Proteomes" id="UP001597502">
    <property type="component" value="Unassembled WGS sequence"/>
</dbReference>
<organism evidence="9 10">
    <name type="scientific">Lentibacillus juripiscarius</name>
    <dbReference type="NCBI Taxonomy" id="257446"/>
    <lineage>
        <taxon>Bacteria</taxon>
        <taxon>Bacillati</taxon>
        <taxon>Bacillota</taxon>
        <taxon>Bacilli</taxon>
        <taxon>Bacillales</taxon>
        <taxon>Bacillaceae</taxon>
        <taxon>Lentibacillus</taxon>
    </lineage>
</organism>
<dbReference type="RefSeq" id="WP_382391378.1">
    <property type="nucleotide sequence ID" value="NZ_JBHUNA010000007.1"/>
</dbReference>
<dbReference type="PROSITE" id="PS50850">
    <property type="entry name" value="MFS"/>
    <property type="match status" value="1"/>
</dbReference>
<evidence type="ECO:0000259" key="8">
    <source>
        <dbReference type="PROSITE" id="PS50850"/>
    </source>
</evidence>
<evidence type="ECO:0000256" key="3">
    <source>
        <dbReference type="ARBA" id="ARBA00022475"/>
    </source>
</evidence>
<gene>
    <name evidence="9" type="ORF">ACFSUO_04150</name>
</gene>
<feature type="transmembrane region" description="Helical" evidence="7">
    <location>
        <begin position="70"/>
        <end position="89"/>
    </location>
</feature>
<evidence type="ECO:0000256" key="6">
    <source>
        <dbReference type="ARBA" id="ARBA00023136"/>
    </source>
</evidence>
<evidence type="ECO:0000256" key="1">
    <source>
        <dbReference type="ARBA" id="ARBA00004651"/>
    </source>
</evidence>
<dbReference type="EMBL" id="JBHUNA010000007">
    <property type="protein sequence ID" value="MFD2760164.1"/>
    <property type="molecule type" value="Genomic_DNA"/>
</dbReference>
<sequence>MNKQVYFLTIVAFVVGMVELIIGGILDLMAADLNVGLGKVGFLITIFSLIFAIGSPVLLILTAAIERKRLMLMSLAVFLTGNIITVFSPGYAAVFIGRIILALSGALLIILCLTIAPSIVHPKYRGRAIGIVSMGVSASIVLGLPVGLFLGNAFGWRAPFVMITFLTILSTAGVFILMDRVEPKPSSPLKMQLATLKNRKIFFGQMITFLFLAGHTTLYAYLTPFAKITMDASGTWVSFIYLIFGIAAVSGGGVGGYLSDTIGPKRTIMLTTVLFTAVMVGIPNMTFALPAFLVILIVWGLLSWTLAPATQSYLISLSPETSDIQQSLNNSALHLGIAFGSFIGGLVIEQASVEQNATVGSLLVMLAVGAAVVSMYGKEQSKEAYRKRD</sequence>
<keyword evidence="2" id="KW-0813">Transport</keyword>
<evidence type="ECO:0000256" key="5">
    <source>
        <dbReference type="ARBA" id="ARBA00022989"/>
    </source>
</evidence>
<dbReference type="PANTHER" id="PTHR43124:SF10">
    <property type="entry name" value="PURINE EFFLUX PUMP PBUE"/>
    <property type="match status" value="1"/>
</dbReference>
<dbReference type="InterPro" id="IPR036259">
    <property type="entry name" value="MFS_trans_sf"/>
</dbReference>
<reference evidence="10" key="1">
    <citation type="journal article" date="2019" name="Int. J. Syst. Evol. Microbiol.">
        <title>The Global Catalogue of Microorganisms (GCM) 10K type strain sequencing project: providing services to taxonomists for standard genome sequencing and annotation.</title>
        <authorList>
            <consortium name="The Broad Institute Genomics Platform"/>
            <consortium name="The Broad Institute Genome Sequencing Center for Infectious Disease"/>
            <person name="Wu L."/>
            <person name="Ma J."/>
        </authorList>
    </citation>
    <scope>NUCLEOTIDE SEQUENCE [LARGE SCALE GENOMIC DNA]</scope>
    <source>
        <strain evidence="10">TISTR 1535</strain>
    </source>
</reference>
<evidence type="ECO:0000313" key="9">
    <source>
        <dbReference type="EMBL" id="MFD2760164.1"/>
    </source>
</evidence>
<evidence type="ECO:0000256" key="4">
    <source>
        <dbReference type="ARBA" id="ARBA00022692"/>
    </source>
</evidence>
<keyword evidence="4 7" id="KW-0812">Transmembrane</keyword>
<accession>A0ABW5V5P2</accession>
<keyword evidence="6 7" id="KW-0472">Membrane</keyword>
<dbReference type="InterPro" id="IPR020846">
    <property type="entry name" value="MFS_dom"/>
</dbReference>
<feature type="transmembrane region" description="Helical" evidence="7">
    <location>
        <begin position="128"/>
        <end position="154"/>
    </location>
</feature>
<protein>
    <submittedName>
        <fullName evidence="9">MFS transporter</fullName>
    </submittedName>
</protein>
<dbReference type="InterPro" id="IPR050189">
    <property type="entry name" value="MFS_Efflux_Transporters"/>
</dbReference>
<evidence type="ECO:0000256" key="2">
    <source>
        <dbReference type="ARBA" id="ARBA00022448"/>
    </source>
</evidence>
<name>A0ABW5V5P2_9BACI</name>
<feature type="domain" description="Major facilitator superfamily (MFS) profile" evidence="8">
    <location>
        <begin position="4"/>
        <end position="382"/>
    </location>
</feature>
<dbReference type="InterPro" id="IPR011701">
    <property type="entry name" value="MFS"/>
</dbReference>
<proteinExistence type="predicted"/>
<comment type="caution">
    <text evidence="9">The sequence shown here is derived from an EMBL/GenBank/DDBJ whole genome shotgun (WGS) entry which is preliminary data.</text>
</comment>
<keyword evidence="10" id="KW-1185">Reference proteome</keyword>
<feature type="transmembrane region" description="Helical" evidence="7">
    <location>
        <begin position="7"/>
        <end position="30"/>
    </location>
</feature>
<feature type="transmembrane region" description="Helical" evidence="7">
    <location>
        <begin position="357"/>
        <end position="377"/>
    </location>
</feature>
<feature type="transmembrane region" description="Helical" evidence="7">
    <location>
        <begin position="267"/>
        <end position="285"/>
    </location>
</feature>
<evidence type="ECO:0000256" key="7">
    <source>
        <dbReference type="SAM" id="Phobius"/>
    </source>
</evidence>
<keyword evidence="3" id="KW-1003">Cell membrane</keyword>
<feature type="transmembrane region" description="Helical" evidence="7">
    <location>
        <begin position="234"/>
        <end position="255"/>
    </location>
</feature>
<dbReference type="SUPFAM" id="SSF103473">
    <property type="entry name" value="MFS general substrate transporter"/>
    <property type="match status" value="1"/>
</dbReference>
<feature type="transmembrane region" description="Helical" evidence="7">
    <location>
        <begin position="95"/>
        <end position="116"/>
    </location>
</feature>
<keyword evidence="5 7" id="KW-1133">Transmembrane helix</keyword>
<feature type="transmembrane region" description="Helical" evidence="7">
    <location>
        <begin position="291"/>
        <end position="310"/>
    </location>
</feature>
<evidence type="ECO:0000313" key="10">
    <source>
        <dbReference type="Proteomes" id="UP001597502"/>
    </source>
</evidence>
<dbReference type="PANTHER" id="PTHR43124">
    <property type="entry name" value="PURINE EFFLUX PUMP PBUE"/>
    <property type="match status" value="1"/>
</dbReference>
<feature type="transmembrane region" description="Helical" evidence="7">
    <location>
        <begin position="42"/>
        <end position="63"/>
    </location>
</feature>
<dbReference type="Gene3D" id="1.20.1250.20">
    <property type="entry name" value="MFS general substrate transporter like domains"/>
    <property type="match status" value="2"/>
</dbReference>
<dbReference type="Pfam" id="PF07690">
    <property type="entry name" value="MFS_1"/>
    <property type="match status" value="1"/>
</dbReference>
<dbReference type="CDD" id="cd17324">
    <property type="entry name" value="MFS_NepI_like"/>
    <property type="match status" value="1"/>
</dbReference>
<feature type="transmembrane region" description="Helical" evidence="7">
    <location>
        <begin position="331"/>
        <end position="351"/>
    </location>
</feature>